<sequence>MSNLTFDFDIDVHVNKEDVNRAIQKCKRGPSP</sequence>
<name>A0A9X1CEQ6_9BACI</name>
<comment type="caution">
    <text evidence="1">The sequence shown here is derived from an EMBL/GenBank/DDBJ whole genome shotgun (WGS) entry which is preliminary data.</text>
</comment>
<accession>A0A9X1CEQ6</accession>
<proteinExistence type="predicted"/>
<dbReference type="AlphaFoldDB" id="A0A9X1CEQ6"/>
<dbReference type="Proteomes" id="UP001138793">
    <property type="component" value="Unassembled WGS sequence"/>
</dbReference>
<evidence type="ECO:0000313" key="2">
    <source>
        <dbReference type="Proteomes" id="UP001138793"/>
    </source>
</evidence>
<gene>
    <name evidence="1" type="ORF">J2Z64_001512</name>
</gene>
<protein>
    <submittedName>
        <fullName evidence="1">Uncharacterized protein</fullName>
    </submittedName>
</protein>
<evidence type="ECO:0000313" key="1">
    <source>
        <dbReference type="EMBL" id="MBP2077260.1"/>
    </source>
</evidence>
<keyword evidence="2" id="KW-1185">Reference proteome</keyword>
<reference evidence="1" key="1">
    <citation type="submission" date="2021-03" db="EMBL/GenBank/DDBJ databases">
        <title>Genomic Encyclopedia of Type Strains, Phase IV (KMG-IV): sequencing the most valuable type-strain genomes for metagenomic binning, comparative biology and taxonomic classification.</title>
        <authorList>
            <person name="Goeker M."/>
        </authorList>
    </citation>
    <scope>NUCLEOTIDE SEQUENCE</scope>
    <source>
        <strain evidence="1">DSM 107338</strain>
    </source>
</reference>
<dbReference type="EMBL" id="JAGGMB010000004">
    <property type="protein sequence ID" value="MBP2077260.1"/>
    <property type="molecule type" value="Genomic_DNA"/>
</dbReference>
<organism evidence="1 2">
    <name type="scientific">Oceanobacillus polygoni</name>
    <dbReference type="NCBI Taxonomy" id="1235259"/>
    <lineage>
        <taxon>Bacteria</taxon>
        <taxon>Bacillati</taxon>
        <taxon>Bacillota</taxon>
        <taxon>Bacilli</taxon>
        <taxon>Bacillales</taxon>
        <taxon>Bacillaceae</taxon>
        <taxon>Oceanobacillus</taxon>
    </lineage>
</organism>